<dbReference type="InterPro" id="IPR017970">
    <property type="entry name" value="Homeobox_CS"/>
</dbReference>
<name>A0A9Q9C366_ENCHE</name>
<protein>
    <submittedName>
        <fullName evidence="7">Homeobox protein HD-11</fullName>
    </submittedName>
    <submittedName>
        <fullName evidence="8">Homeodomain-containing protein</fullName>
    </submittedName>
</protein>
<evidence type="ECO:0000256" key="2">
    <source>
        <dbReference type="ARBA" id="ARBA00023155"/>
    </source>
</evidence>
<keyword evidence="10" id="KW-1185">Reference proteome</keyword>
<proteinExistence type="predicted"/>
<feature type="domain" description="Homeobox" evidence="6">
    <location>
        <begin position="38"/>
        <end position="88"/>
    </location>
</feature>
<evidence type="ECO:0000256" key="1">
    <source>
        <dbReference type="ARBA" id="ARBA00023125"/>
    </source>
</evidence>
<dbReference type="SMART" id="SM00389">
    <property type="entry name" value="HOX"/>
    <property type="match status" value="1"/>
</dbReference>
<dbReference type="PROSITE" id="PS50071">
    <property type="entry name" value="HOMEOBOX_2"/>
    <property type="match status" value="1"/>
</dbReference>
<dbReference type="CDD" id="cd00086">
    <property type="entry name" value="homeodomain"/>
    <property type="match status" value="1"/>
</dbReference>
<organism evidence="7 9">
    <name type="scientific">Encephalitozoon hellem</name>
    <name type="common">Microsporidian parasite</name>
    <dbReference type="NCBI Taxonomy" id="27973"/>
    <lineage>
        <taxon>Eukaryota</taxon>
        <taxon>Fungi</taxon>
        <taxon>Fungi incertae sedis</taxon>
        <taxon>Microsporidia</taxon>
        <taxon>Unikaryonidae</taxon>
        <taxon>Encephalitozoon</taxon>
    </lineage>
</organism>
<dbReference type="GO" id="GO:0003677">
    <property type="term" value="F:DNA binding"/>
    <property type="evidence" value="ECO:0007669"/>
    <property type="project" value="UniProtKB-UniRule"/>
</dbReference>
<evidence type="ECO:0000256" key="5">
    <source>
        <dbReference type="RuleBase" id="RU000682"/>
    </source>
</evidence>
<keyword evidence="2 4" id="KW-0371">Homeobox</keyword>
<evidence type="ECO:0000256" key="3">
    <source>
        <dbReference type="ARBA" id="ARBA00023242"/>
    </source>
</evidence>
<dbReference type="Gene3D" id="1.10.10.60">
    <property type="entry name" value="Homeodomain-like"/>
    <property type="match status" value="1"/>
</dbReference>
<dbReference type="OrthoDB" id="6159439at2759"/>
<keyword evidence="1 4" id="KW-0238">DNA-binding</keyword>
<evidence type="ECO:0000313" key="7">
    <source>
        <dbReference type="EMBL" id="UTX42645.1"/>
    </source>
</evidence>
<dbReference type="GO" id="GO:0000981">
    <property type="term" value="F:DNA-binding transcription factor activity, RNA polymerase II-specific"/>
    <property type="evidence" value="ECO:0007669"/>
    <property type="project" value="InterPro"/>
</dbReference>
<evidence type="ECO:0000313" key="8">
    <source>
        <dbReference type="EMBL" id="WEL38102.1"/>
    </source>
</evidence>
<gene>
    <name evidence="7" type="ORF">GPU96_02g03600</name>
    <name evidence="8" type="ORF">PFJ87_02g01420</name>
</gene>
<evidence type="ECO:0000259" key="6">
    <source>
        <dbReference type="PROSITE" id="PS50071"/>
    </source>
</evidence>
<dbReference type="EMBL" id="CP075148">
    <property type="protein sequence ID" value="UTX42645.1"/>
    <property type="molecule type" value="Genomic_DNA"/>
</dbReference>
<dbReference type="EMBL" id="CP119063">
    <property type="protein sequence ID" value="WEL38102.1"/>
    <property type="molecule type" value="Genomic_DNA"/>
</dbReference>
<dbReference type="InterPro" id="IPR001356">
    <property type="entry name" value="HD"/>
</dbReference>
<comment type="subcellular location">
    <subcellularLocation>
        <location evidence="4 5">Nucleus</location>
    </subcellularLocation>
</comment>
<dbReference type="PROSITE" id="PS00027">
    <property type="entry name" value="HOMEOBOX_1"/>
    <property type="match status" value="1"/>
</dbReference>
<dbReference type="InterPro" id="IPR009057">
    <property type="entry name" value="Homeodomain-like_sf"/>
</dbReference>
<dbReference type="SUPFAM" id="SSF46689">
    <property type="entry name" value="Homeodomain-like"/>
    <property type="match status" value="1"/>
</dbReference>
<keyword evidence="3 4" id="KW-0539">Nucleus</keyword>
<evidence type="ECO:0000256" key="4">
    <source>
        <dbReference type="PROSITE-ProRule" id="PRU00108"/>
    </source>
</evidence>
<evidence type="ECO:0000313" key="10">
    <source>
        <dbReference type="Proteomes" id="UP001217963"/>
    </source>
</evidence>
<reference evidence="8 10" key="2">
    <citation type="submission" date="2023-02" db="EMBL/GenBank/DDBJ databases">
        <title>Encephalitozoon hellem ATCC 50451 complete genome.</title>
        <authorList>
            <person name="Mascarenhas dos Santos A.C."/>
            <person name="Julian A.T."/>
            <person name="Pombert J.-F."/>
        </authorList>
    </citation>
    <scope>NUCLEOTIDE SEQUENCE [LARGE SCALE GENOMIC DNA]</scope>
    <source>
        <strain evidence="8 10">ATCC 50451</strain>
    </source>
</reference>
<dbReference type="Pfam" id="PF00046">
    <property type="entry name" value="Homeodomain"/>
    <property type="match status" value="1"/>
</dbReference>
<dbReference type="GO" id="GO:0005634">
    <property type="term" value="C:nucleus"/>
    <property type="evidence" value="ECO:0007669"/>
    <property type="project" value="UniProtKB-SubCell"/>
</dbReference>
<reference evidence="7" key="1">
    <citation type="submission" date="2021-05" db="EMBL/GenBank/DDBJ databases">
        <title>Encephalitozoon hellem ATCC 50604 Complete Genome.</title>
        <authorList>
            <person name="Mascarenhas dos Santos A.C."/>
            <person name="Julian A.T."/>
            <person name="Pombert J.-F."/>
        </authorList>
    </citation>
    <scope>NUCLEOTIDE SEQUENCE</scope>
    <source>
        <strain evidence="7">ATCC 50604</strain>
    </source>
</reference>
<feature type="DNA-binding region" description="Homeobox" evidence="4">
    <location>
        <begin position="40"/>
        <end position="89"/>
    </location>
</feature>
<sequence>MVSEKTRNMRELEAALGLLKLSGFQMNRYCAGKQMRKTRLQTCVLNKIFEISKFPSSKTIIDLALLINVHPKSIQKWFQNTRQAIRKKGCVKGVLSLSDPEEHSAMDIPLGVLADIVEMEKRAVLRFGLE</sequence>
<evidence type="ECO:0000313" key="9">
    <source>
        <dbReference type="Proteomes" id="UP001059546"/>
    </source>
</evidence>
<accession>A0A9Q9C366</accession>
<dbReference type="Proteomes" id="UP001059546">
    <property type="component" value="Chromosome II"/>
</dbReference>
<dbReference type="AlphaFoldDB" id="A0A9Q9C366"/>
<dbReference type="Proteomes" id="UP001217963">
    <property type="component" value="Chromosome II"/>
</dbReference>